<feature type="compositionally biased region" description="Polar residues" evidence="1">
    <location>
        <begin position="57"/>
        <end position="81"/>
    </location>
</feature>
<proteinExistence type="predicted"/>
<reference evidence="2 3" key="1">
    <citation type="journal article" date="2021" name="Nat. Commun.">
        <title>Incipient diploidization of the medicinal plant Perilla within 10,000 years.</title>
        <authorList>
            <person name="Zhang Y."/>
            <person name="Shen Q."/>
            <person name="Leng L."/>
            <person name="Zhang D."/>
            <person name="Chen S."/>
            <person name="Shi Y."/>
            <person name="Ning Z."/>
            <person name="Chen S."/>
        </authorList>
    </citation>
    <scope>NUCLEOTIDE SEQUENCE [LARGE SCALE GENOMIC DNA]</scope>
    <source>
        <strain evidence="3">cv. PC099</strain>
    </source>
</reference>
<feature type="region of interest" description="Disordered" evidence="1">
    <location>
        <begin position="23"/>
        <end position="81"/>
    </location>
</feature>
<protein>
    <submittedName>
        <fullName evidence="2">Chromatin remodeling factor17</fullName>
    </submittedName>
</protein>
<accession>A0AAD4IVT6</accession>
<dbReference type="AlphaFoldDB" id="A0AAD4IVT6"/>
<keyword evidence="3" id="KW-1185">Reference proteome</keyword>
<name>A0AAD4IVT6_PERFH</name>
<evidence type="ECO:0000256" key="1">
    <source>
        <dbReference type="SAM" id="MobiDB-lite"/>
    </source>
</evidence>
<sequence length="81" mass="9338">MLNLSYLARRCDTLIRLVERKNQEYDERERQAHKEKRLAKNLTPPKRASSRHAAESPPSTLNKRSKFSMDNNGNSACSSYA</sequence>
<organism evidence="2 3">
    <name type="scientific">Perilla frutescens var. hirtella</name>
    <name type="common">Perilla citriodora</name>
    <name type="synonym">Perilla setoyensis</name>
    <dbReference type="NCBI Taxonomy" id="608512"/>
    <lineage>
        <taxon>Eukaryota</taxon>
        <taxon>Viridiplantae</taxon>
        <taxon>Streptophyta</taxon>
        <taxon>Embryophyta</taxon>
        <taxon>Tracheophyta</taxon>
        <taxon>Spermatophyta</taxon>
        <taxon>Magnoliopsida</taxon>
        <taxon>eudicotyledons</taxon>
        <taxon>Gunneridae</taxon>
        <taxon>Pentapetalae</taxon>
        <taxon>asterids</taxon>
        <taxon>lamiids</taxon>
        <taxon>Lamiales</taxon>
        <taxon>Lamiaceae</taxon>
        <taxon>Nepetoideae</taxon>
        <taxon>Elsholtzieae</taxon>
        <taxon>Perilla</taxon>
    </lineage>
</organism>
<dbReference type="Proteomes" id="UP001190926">
    <property type="component" value="Unassembled WGS sequence"/>
</dbReference>
<evidence type="ECO:0000313" key="3">
    <source>
        <dbReference type="Proteomes" id="UP001190926"/>
    </source>
</evidence>
<gene>
    <name evidence="2" type="ORF">C2S53_011256</name>
</gene>
<evidence type="ECO:0000313" key="2">
    <source>
        <dbReference type="EMBL" id="KAH6822256.1"/>
    </source>
</evidence>
<feature type="compositionally biased region" description="Basic and acidic residues" evidence="1">
    <location>
        <begin position="23"/>
        <end position="32"/>
    </location>
</feature>
<comment type="caution">
    <text evidence="2">The sequence shown here is derived from an EMBL/GenBank/DDBJ whole genome shotgun (WGS) entry which is preliminary data.</text>
</comment>
<dbReference type="EMBL" id="SDAM02001405">
    <property type="protein sequence ID" value="KAH6822256.1"/>
    <property type="molecule type" value="Genomic_DNA"/>
</dbReference>